<dbReference type="EC" id="3.4.16.4" evidence="3"/>
<dbReference type="RefSeq" id="WP_204424851.1">
    <property type="nucleotide sequence ID" value="NZ_CP070228.1"/>
</dbReference>
<evidence type="ECO:0000256" key="1">
    <source>
        <dbReference type="ARBA" id="ARBA00006096"/>
    </source>
</evidence>
<evidence type="ECO:0000313" key="4">
    <source>
        <dbReference type="Proteomes" id="UP000602653"/>
    </source>
</evidence>
<organism evidence="3 4">
    <name type="scientific">Arcanobacterium phocisimile</name>
    <dbReference type="NCBI Taxonomy" id="1302235"/>
    <lineage>
        <taxon>Bacteria</taxon>
        <taxon>Bacillati</taxon>
        <taxon>Actinomycetota</taxon>
        <taxon>Actinomycetes</taxon>
        <taxon>Actinomycetales</taxon>
        <taxon>Actinomycetaceae</taxon>
        <taxon>Arcanobacterium</taxon>
    </lineage>
</organism>
<dbReference type="NCBIfam" id="TIGR00666">
    <property type="entry name" value="PBP4"/>
    <property type="match status" value="1"/>
</dbReference>
<dbReference type="Proteomes" id="UP000602653">
    <property type="component" value="Chromosome"/>
</dbReference>
<gene>
    <name evidence="3" type="primary">dacB</name>
    <name evidence="3" type="ORF">JTE88_01235</name>
</gene>
<evidence type="ECO:0000256" key="2">
    <source>
        <dbReference type="ARBA" id="ARBA00022801"/>
    </source>
</evidence>
<dbReference type="EMBL" id="CP070228">
    <property type="protein sequence ID" value="QRV02413.1"/>
    <property type="molecule type" value="Genomic_DNA"/>
</dbReference>
<comment type="similarity">
    <text evidence="1">Belongs to the peptidase S13 family.</text>
</comment>
<dbReference type="PRINTS" id="PR00922">
    <property type="entry name" value="DADACBPTASE3"/>
</dbReference>
<proteinExistence type="inferred from homology"/>
<evidence type="ECO:0000313" key="3">
    <source>
        <dbReference type="EMBL" id="QRV02413.1"/>
    </source>
</evidence>
<keyword evidence="2 3" id="KW-0378">Hydrolase</keyword>
<dbReference type="InterPro" id="IPR000667">
    <property type="entry name" value="Peptidase_S13"/>
</dbReference>
<dbReference type="SUPFAM" id="SSF56601">
    <property type="entry name" value="beta-lactamase/transpeptidase-like"/>
    <property type="match status" value="1"/>
</dbReference>
<keyword evidence="4" id="KW-1185">Reference proteome</keyword>
<reference evidence="3 4" key="1">
    <citation type="submission" date="2021-02" db="EMBL/GenBank/DDBJ databases">
        <title>Complete Genome Sequence of Arcanobacterium phocisimile strain DSM 26142T from a harbour seal.</title>
        <authorList>
            <person name="Borowiak M."/>
            <person name="Alssahen M."/>
            <person name="Malorny B."/>
            <person name="Laemmler C."/>
            <person name="Siebert U."/>
            <person name="Ploetz M."/>
            <person name="Abdulmawjood A."/>
        </authorList>
    </citation>
    <scope>NUCLEOTIDE SEQUENCE [LARGE SCALE GENOMIC DNA]</scope>
    <source>
        <strain evidence="3 4">DSM 26142</strain>
    </source>
</reference>
<accession>A0ABX7IH09</accession>
<dbReference type="PANTHER" id="PTHR30023:SF0">
    <property type="entry name" value="PENICILLIN-SENSITIVE CARBOXYPEPTIDASE A"/>
    <property type="match status" value="1"/>
</dbReference>
<dbReference type="InterPro" id="IPR012338">
    <property type="entry name" value="Beta-lactam/transpept-like"/>
</dbReference>
<dbReference type="GO" id="GO:0009002">
    <property type="term" value="F:serine-type D-Ala-D-Ala carboxypeptidase activity"/>
    <property type="evidence" value="ECO:0007669"/>
    <property type="project" value="UniProtKB-EC"/>
</dbReference>
<dbReference type="Gene3D" id="3.40.710.10">
    <property type="entry name" value="DD-peptidase/beta-lactamase superfamily"/>
    <property type="match status" value="2"/>
</dbReference>
<dbReference type="PANTHER" id="PTHR30023">
    <property type="entry name" value="D-ALANYL-D-ALANINE CARBOXYPEPTIDASE"/>
    <property type="match status" value="1"/>
</dbReference>
<keyword evidence="3" id="KW-0645">Protease</keyword>
<protein>
    <submittedName>
        <fullName evidence="3">D-alanyl-D-alanine carboxypeptidase/D-alanyl-D-alanine-endopeptidase</fullName>
        <ecNumber evidence="3">3.4.16.4</ecNumber>
    </submittedName>
</protein>
<name>A0ABX7IH09_9ACTO</name>
<dbReference type="Pfam" id="PF02113">
    <property type="entry name" value="Peptidase_S13"/>
    <property type="match status" value="2"/>
</dbReference>
<keyword evidence="3" id="KW-0121">Carboxypeptidase</keyword>
<sequence>MNKVKIGISTLMIVVGAYIFMDAWDVVPGLFTTKPPLTEPLPYPESNELHVTVEQTPSFTTLSELDSARLSTILDDMRTDVRMSGEIDLLVVDPIQQATAGAINTNQTLRPASTMKYLTAVSALNELGPQTTLDTTVNVQDHDIYLTGGGDVTLGAGVGEPNAVIGRAGITDLVEQVVPKIEALEGPLTLYVDSSRYRGPVFNPTVMSEDNTRYVMPLRPVAIDRGKQTTEKYSLFYDDPDVSAAQELAAQLQSRGVNIGVAGRAQTPESAAEIARVHSAPIRELVDLMMTDSDNTIAEVLGHEVAIKQNKPATFVGAGQAVKDNLSAQGFSIAGVVIDDNSGLSDLNRIPAQLLADILQRSWDCDACELASLGSALPLASLEGTLHNRFFDSPARGAIRAKTGTLSTTTALAGYVTTKAGRPLIFVALVSNHKESDNLNVRAAIDDTVGKIVEEL</sequence>